<dbReference type="EMBL" id="JAVDRF010000003">
    <property type="protein sequence ID" value="MDR6535848.1"/>
    <property type="molecule type" value="Genomic_DNA"/>
</dbReference>
<dbReference type="Proteomes" id="UP001184230">
    <property type="component" value="Unassembled WGS sequence"/>
</dbReference>
<accession>A0ABU1NBL7</accession>
<gene>
    <name evidence="2" type="ORF">J2739_001618</name>
</gene>
<dbReference type="RefSeq" id="WP_309900314.1">
    <property type="nucleotide sequence ID" value="NZ_JAVDRF010000003.1"/>
</dbReference>
<protein>
    <submittedName>
        <fullName evidence="2">Uncharacterized protein</fullName>
    </submittedName>
</protein>
<organism evidence="2 3">
    <name type="scientific">Variovorax soli</name>
    <dbReference type="NCBI Taxonomy" id="376815"/>
    <lineage>
        <taxon>Bacteria</taxon>
        <taxon>Pseudomonadati</taxon>
        <taxon>Pseudomonadota</taxon>
        <taxon>Betaproteobacteria</taxon>
        <taxon>Burkholderiales</taxon>
        <taxon>Comamonadaceae</taxon>
        <taxon>Variovorax</taxon>
    </lineage>
</organism>
<evidence type="ECO:0000256" key="1">
    <source>
        <dbReference type="SAM" id="Phobius"/>
    </source>
</evidence>
<sequence length="108" mass="11310">MTSVASARPSGPSDVAFGSLIDLAMVRTGAVSVEICEACSTINLGGARLCKGCSHKLPAFYGEQPARDTAVPLGEARMALRRGWTWDLAAFWLVINSLAGATALGNVW</sequence>
<keyword evidence="3" id="KW-1185">Reference proteome</keyword>
<reference evidence="2 3" key="1">
    <citation type="submission" date="2023-07" db="EMBL/GenBank/DDBJ databases">
        <title>Sorghum-associated microbial communities from plants grown in Nebraska, USA.</title>
        <authorList>
            <person name="Schachtman D."/>
        </authorList>
    </citation>
    <scope>NUCLEOTIDE SEQUENCE [LARGE SCALE GENOMIC DNA]</scope>
    <source>
        <strain evidence="2 3">DS1781</strain>
    </source>
</reference>
<keyword evidence="1" id="KW-0472">Membrane</keyword>
<proteinExistence type="predicted"/>
<evidence type="ECO:0000313" key="3">
    <source>
        <dbReference type="Proteomes" id="UP001184230"/>
    </source>
</evidence>
<keyword evidence="1" id="KW-0812">Transmembrane</keyword>
<feature type="transmembrane region" description="Helical" evidence="1">
    <location>
        <begin position="84"/>
        <end position="105"/>
    </location>
</feature>
<name>A0ABU1NBL7_9BURK</name>
<comment type="caution">
    <text evidence="2">The sequence shown here is derived from an EMBL/GenBank/DDBJ whole genome shotgun (WGS) entry which is preliminary data.</text>
</comment>
<evidence type="ECO:0000313" key="2">
    <source>
        <dbReference type="EMBL" id="MDR6535848.1"/>
    </source>
</evidence>
<keyword evidence="1" id="KW-1133">Transmembrane helix</keyword>